<evidence type="ECO:0000313" key="4">
    <source>
        <dbReference type="Proteomes" id="UP000020681"/>
    </source>
</evidence>
<dbReference type="Pfam" id="PF03435">
    <property type="entry name" value="Sacchrp_dh_NADP"/>
    <property type="match status" value="1"/>
</dbReference>
<proteinExistence type="inferred from homology"/>
<accession>A0ABN0QWI4</accession>
<reference evidence="3 4" key="1">
    <citation type="submission" date="2014-01" db="EMBL/GenBank/DDBJ databases">
        <authorList>
            <person name="Dobos K."/>
            <person name="Lenaerts A."/>
            <person name="Ordway D."/>
            <person name="DeGroote M.A."/>
            <person name="Parker T."/>
            <person name="Sizemore C."/>
            <person name="Tallon L.J."/>
            <person name="Sadzewicz L.K."/>
            <person name="Sengamalay N."/>
            <person name="Fraser C.M."/>
            <person name="Hine E."/>
            <person name="Shefchek K.A."/>
            <person name="Das S.P."/>
            <person name="Tettelin H."/>
        </authorList>
    </citation>
    <scope>NUCLEOTIDE SEQUENCE [LARGE SCALE GENOMIC DNA]</scope>
    <source>
        <strain evidence="3 4">Harvey</strain>
    </source>
</reference>
<gene>
    <name evidence="3" type="ORF">I551_4369</name>
</gene>
<comment type="similarity">
    <text evidence="1">Belongs to the saccharopine dehydrogenase family. Enoyl reductase subfamily.</text>
</comment>
<dbReference type="SUPFAM" id="SSF51735">
    <property type="entry name" value="NAD(P)-binding Rossmann-fold domains"/>
    <property type="match status" value="1"/>
</dbReference>
<feature type="domain" description="Saccharopine dehydrogenase NADP binding" evidence="2">
    <location>
        <begin position="3"/>
        <end position="139"/>
    </location>
</feature>
<keyword evidence="4" id="KW-1185">Reference proteome</keyword>
<dbReference type="InterPro" id="IPR005097">
    <property type="entry name" value="Sacchrp_dh_NADP-bd"/>
</dbReference>
<evidence type="ECO:0000256" key="1">
    <source>
        <dbReference type="ARBA" id="ARBA00010591"/>
    </source>
</evidence>
<dbReference type="PANTHER" id="PTHR43796">
    <property type="entry name" value="CARBOXYNORSPERMIDINE SYNTHASE"/>
    <property type="match status" value="1"/>
</dbReference>
<sequence>MRILLVGAGGVGSAFCAIAARRSFFEHVVVCDYDEARASRAAQAVADARFCSAALDAGCADAVAAAVRRHQITHVVNAVDPRFVMPIFEGALAAGADYLDMAMSLSERHPEQPYQLTGVKLGDEQFAADDQWRAADRLALVGMGVEPGLSDVFARYAADHLFTDIDELGTRDGANLTVDGYDFAPSFSIWTTIEECLNPPVIWEHDRGWFVTEPFSEPEVFDFPDGIGPVECVNVEHEEVLLMPAGSKPSAPPSNTVWVPSSSKCSRRCASWGWIAPRRSPSAACKSARAMWSPPACPIPPRWGRRCTARHARGCG</sequence>
<name>A0ABN0QWI4_MYCUL</name>
<dbReference type="InterPro" id="IPR036291">
    <property type="entry name" value="NAD(P)-bd_dom_sf"/>
</dbReference>
<dbReference type="Gene3D" id="3.40.50.720">
    <property type="entry name" value="NAD(P)-binding Rossmann-like Domain"/>
    <property type="match status" value="1"/>
</dbReference>
<dbReference type="PANTHER" id="PTHR43796:SF2">
    <property type="entry name" value="CARBOXYNORSPERMIDINE SYNTHASE"/>
    <property type="match status" value="1"/>
</dbReference>
<comment type="caution">
    <text evidence="3">The sequence shown here is derived from an EMBL/GenBank/DDBJ whole genome shotgun (WGS) entry which is preliminary data.</text>
</comment>
<organism evidence="3 4">
    <name type="scientific">Mycobacterium ulcerans str. Harvey</name>
    <dbReference type="NCBI Taxonomy" id="1299332"/>
    <lineage>
        <taxon>Bacteria</taxon>
        <taxon>Bacillati</taxon>
        <taxon>Actinomycetota</taxon>
        <taxon>Actinomycetes</taxon>
        <taxon>Mycobacteriales</taxon>
        <taxon>Mycobacteriaceae</taxon>
        <taxon>Mycobacterium</taxon>
        <taxon>Mycobacterium ulcerans group</taxon>
    </lineage>
</organism>
<evidence type="ECO:0000259" key="2">
    <source>
        <dbReference type="Pfam" id="PF03435"/>
    </source>
</evidence>
<protein>
    <submittedName>
        <fullName evidence="3">Saccharopine dehydrogenase family protein</fullName>
    </submittedName>
</protein>
<dbReference type="Gene3D" id="3.30.360.10">
    <property type="entry name" value="Dihydrodipicolinate Reductase, domain 2"/>
    <property type="match status" value="1"/>
</dbReference>
<evidence type="ECO:0000313" key="3">
    <source>
        <dbReference type="EMBL" id="EUA89112.1"/>
    </source>
</evidence>
<dbReference type="EMBL" id="JAOL01000127">
    <property type="protein sequence ID" value="EUA89112.1"/>
    <property type="molecule type" value="Genomic_DNA"/>
</dbReference>
<dbReference type="Proteomes" id="UP000020681">
    <property type="component" value="Unassembled WGS sequence"/>
</dbReference>